<reference evidence="2 3" key="1">
    <citation type="journal article" date="2024" name="Nat. Commun.">
        <title>Phylogenomics reveals the evolutionary origins of lichenization in chlorophyte algae.</title>
        <authorList>
            <person name="Puginier C."/>
            <person name="Libourel C."/>
            <person name="Otte J."/>
            <person name="Skaloud P."/>
            <person name="Haon M."/>
            <person name="Grisel S."/>
            <person name="Petersen M."/>
            <person name="Berrin J.G."/>
            <person name="Delaux P.M."/>
            <person name="Dal Grande F."/>
            <person name="Keller J."/>
        </authorList>
    </citation>
    <scope>NUCLEOTIDE SEQUENCE [LARGE SCALE GENOMIC DNA]</scope>
    <source>
        <strain evidence="2 3">SAG 2145</strain>
    </source>
</reference>
<accession>A0AAW1QLE3</accession>
<comment type="caution">
    <text evidence="2">The sequence shown here is derived from an EMBL/GenBank/DDBJ whole genome shotgun (WGS) entry which is preliminary data.</text>
</comment>
<proteinExistence type="predicted"/>
<dbReference type="PANTHER" id="PTHR38019:SF1">
    <property type="entry name" value="N-ACETYLTRANSFERASE DOMAIN-CONTAINING PROTEIN"/>
    <property type="match status" value="1"/>
</dbReference>
<sequence>MPTSHVHSIVRLPHEWLEDLQHAKSESRRSDRPKVTIPDIIEKANDPKGSGSLEPTSPRSVEACLRLGIEPAELRYIPLEKFMAEEHDAELAQLAFQHVDKIRQERLQSLLEERKRIVDDPEGAAARTHRFASASKAAASQVAPGKNDMVEKEAKRLEVMKRRQERELGQMVSFEVMRKAMQDKAEAKLRQLEARAEEQVRARAQADEEWRKQQRERELERLKADEARDREVKAIEAGRYAKEIELAKREAEEEKRRRHEAYLREQERIQKAEQARQETERILRDQQAEVDKKKADMIRRDIAREEVKSRKQLEAAAKNAEAQSKADARISAALDAGRQMLQKRREEFDSKQRLNEERRQQQEESHKQEEEAKKARERLKDGQRKSAYLEAQRRQAHRVSSILSKSATKQQKLDTLKSHQDHDNARRALERRLDLDLKWEKVKEMKRRDMYERHMLLQKIQQETIKAHGLLEQRTALQEARKMANMDASFQRQKLLVAVEKLTTTKNWTSFVGNDGGINVEAMMH</sequence>
<keyword evidence="3" id="KW-1185">Reference proteome</keyword>
<evidence type="ECO:0000313" key="3">
    <source>
        <dbReference type="Proteomes" id="UP001438707"/>
    </source>
</evidence>
<dbReference type="Proteomes" id="UP001438707">
    <property type="component" value="Unassembled WGS sequence"/>
</dbReference>
<feature type="compositionally biased region" description="Basic and acidic residues" evidence="1">
    <location>
        <begin position="22"/>
        <end position="46"/>
    </location>
</feature>
<dbReference type="PANTHER" id="PTHR38019">
    <property type="entry name" value="KDA ANTIGEN P200, PUTATIVE-RELATED"/>
    <property type="match status" value="1"/>
</dbReference>
<organism evidence="2 3">
    <name type="scientific">Apatococcus lobatus</name>
    <dbReference type="NCBI Taxonomy" id="904363"/>
    <lineage>
        <taxon>Eukaryota</taxon>
        <taxon>Viridiplantae</taxon>
        <taxon>Chlorophyta</taxon>
        <taxon>core chlorophytes</taxon>
        <taxon>Trebouxiophyceae</taxon>
        <taxon>Chlorellales</taxon>
        <taxon>Chlorellaceae</taxon>
        <taxon>Apatococcus</taxon>
    </lineage>
</organism>
<dbReference type="AlphaFoldDB" id="A0AAW1QLE3"/>
<feature type="region of interest" description="Disordered" evidence="1">
    <location>
        <begin position="22"/>
        <end position="58"/>
    </location>
</feature>
<gene>
    <name evidence="2" type="ORF">WJX74_006157</name>
</gene>
<feature type="compositionally biased region" description="Polar residues" evidence="1">
    <location>
        <begin position="401"/>
        <end position="410"/>
    </location>
</feature>
<dbReference type="EMBL" id="JALJOS010000034">
    <property type="protein sequence ID" value="KAK9822088.1"/>
    <property type="molecule type" value="Genomic_DNA"/>
</dbReference>
<protein>
    <submittedName>
        <fullName evidence="2">Uncharacterized protein</fullName>
    </submittedName>
</protein>
<feature type="compositionally biased region" description="Basic and acidic residues" evidence="1">
    <location>
        <begin position="411"/>
        <end position="425"/>
    </location>
</feature>
<feature type="compositionally biased region" description="Low complexity" evidence="1">
    <location>
        <begin position="314"/>
        <end position="325"/>
    </location>
</feature>
<name>A0AAW1QLE3_9CHLO</name>
<feature type="region of interest" description="Disordered" evidence="1">
    <location>
        <begin position="268"/>
        <end position="327"/>
    </location>
</feature>
<feature type="compositionally biased region" description="Basic and acidic residues" evidence="1">
    <location>
        <begin position="268"/>
        <end position="313"/>
    </location>
</feature>
<evidence type="ECO:0000313" key="2">
    <source>
        <dbReference type="EMBL" id="KAK9822088.1"/>
    </source>
</evidence>
<evidence type="ECO:0000256" key="1">
    <source>
        <dbReference type="SAM" id="MobiDB-lite"/>
    </source>
</evidence>
<feature type="compositionally biased region" description="Basic and acidic residues" evidence="1">
    <location>
        <begin position="343"/>
        <end position="384"/>
    </location>
</feature>
<feature type="region of interest" description="Disordered" evidence="1">
    <location>
        <begin position="342"/>
        <end position="425"/>
    </location>
</feature>